<organism evidence="2">
    <name type="scientific">Haematobia irritans</name>
    <name type="common">Horn fly</name>
    <name type="synonym">Conops irritans</name>
    <dbReference type="NCBI Taxonomy" id="7368"/>
    <lineage>
        <taxon>Eukaryota</taxon>
        <taxon>Metazoa</taxon>
        <taxon>Ecdysozoa</taxon>
        <taxon>Arthropoda</taxon>
        <taxon>Hexapoda</taxon>
        <taxon>Insecta</taxon>
        <taxon>Pterygota</taxon>
        <taxon>Neoptera</taxon>
        <taxon>Endopterygota</taxon>
        <taxon>Diptera</taxon>
        <taxon>Brachycera</taxon>
        <taxon>Muscomorpha</taxon>
        <taxon>Muscoidea</taxon>
        <taxon>Muscidae</taxon>
        <taxon>Haematobia</taxon>
    </lineage>
</organism>
<dbReference type="PROSITE" id="PS50191">
    <property type="entry name" value="CRAL_TRIO"/>
    <property type="match status" value="1"/>
</dbReference>
<name>A0A1L8EFY9_HAEIR</name>
<dbReference type="CDD" id="cd00170">
    <property type="entry name" value="SEC14"/>
    <property type="match status" value="1"/>
</dbReference>
<dbReference type="Gene3D" id="3.40.525.10">
    <property type="entry name" value="CRAL-TRIO lipid binding domain"/>
    <property type="match status" value="1"/>
</dbReference>
<evidence type="ECO:0000259" key="1">
    <source>
        <dbReference type="PROSITE" id="PS50191"/>
    </source>
</evidence>
<dbReference type="InterPro" id="IPR001251">
    <property type="entry name" value="CRAL-TRIO_dom"/>
</dbReference>
<protein>
    <submittedName>
        <fullName evidence="2">Putative phosphatidylinositol transfer protein sec14</fullName>
    </submittedName>
</protein>
<dbReference type="GO" id="GO:0016020">
    <property type="term" value="C:membrane"/>
    <property type="evidence" value="ECO:0007669"/>
    <property type="project" value="TreeGrafter"/>
</dbReference>
<dbReference type="Gene3D" id="1.20.5.1200">
    <property type="entry name" value="Alpha-tocopherol transfer"/>
    <property type="match status" value="1"/>
</dbReference>
<dbReference type="PANTHER" id="PTHR10174">
    <property type="entry name" value="ALPHA-TOCOPHEROL TRANSFER PROTEIN-RELATED"/>
    <property type="match status" value="1"/>
</dbReference>
<sequence length="270" mass="31671">MEVKGDKEQEKIIDDLQAWFEENPNLPNKIDRLLLTRFYYCMHKDVEKTQKLLETNYSMRLANPKIFIDRDPLDQDTKNTMDYVDIIPLPGLTPNDFRIVLHHINNPDPKLMHHAEDTKTYMLLNDCRFSLPDAIVNGIPVLAKGDIHITDMACNTMGHMRQMSFGILRLMLKFLQEAYPIRIRAIHMINCPSYMNKILAVVRPFVHKRVFELMHFHTDGLEGLYEHVPKEMLPEEYGGNAGTIAELKEKYFATVIEKRDYLMDPDYWSK</sequence>
<feature type="domain" description="CRAL-TRIO" evidence="1">
    <location>
        <begin position="149"/>
        <end position="245"/>
    </location>
</feature>
<dbReference type="InterPro" id="IPR036273">
    <property type="entry name" value="CRAL/TRIO_N_dom_sf"/>
</dbReference>
<reference evidence="2" key="1">
    <citation type="submission" date="2017-01" db="EMBL/GenBank/DDBJ databases">
        <title>An insight into the sialome and mialome of the horn fly, Haematobia irritans.</title>
        <authorList>
            <person name="Breijo M."/>
            <person name="Boiani M."/>
            <person name="Ures X."/>
            <person name="Rocha S."/>
            <person name="Sequeira M."/>
            <person name="Ribeiro J.M."/>
        </authorList>
    </citation>
    <scope>NUCLEOTIDE SEQUENCE</scope>
</reference>
<dbReference type="Pfam" id="PF00650">
    <property type="entry name" value="CRAL_TRIO"/>
    <property type="match status" value="1"/>
</dbReference>
<dbReference type="SUPFAM" id="SSF46938">
    <property type="entry name" value="CRAL/TRIO N-terminal domain"/>
    <property type="match status" value="1"/>
</dbReference>
<dbReference type="SMART" id="SM00516">
    <property type="entry name" value="SEC14"/>
    <property type="match status" value="1"/>
</dbReference>
<accession>A0A1L8EFY9</accession>
<evidence type="ECO:0000313" key="2">
    <source>
        <dbReference type="EMBL" id="JAV17647.1"/>
    </source>
</evidence>
<dbReference type="PANTHER" id="PTHR10174:SF222">
    <property type="entry name" value="GH10083P-RELATED"/>
    <property type="match status" value="1"/>
</dbReference>
<dbReference type="SUPFAM" id="SSF52087">
    <property type="entry name" value="CRAL/TRIO domain"/>
    <property type="match status" value="1"/>
</dbReference>
<dbReference type="AlphaFoldDB" id="A0A1L8EFY9"/>
<proteinExistence type="predicted"/>
<dbReference type="EMBL" id="GFDG01001152">
    <property type="protein sequence ID" value="JAV17647.1"/>
    <property type="molecule type" value="Transcribed_RNA"/>
</dbReference>
<dbReference type="InterPro" id="IPR036865">
    <property type="entry name" value="CRAL-TRIO_dom_sf"/>
</dbReference>
<dbReference type="GO" id="GO:1902936">
    <property type="term" value="F:phosphatidylinositol bisphosphate binding"/>
    <property type="evidence" value="ECO:0007669"/>
    <property type="project" value="TreeGrafter"/>
</dbReference>